<reference evidence="3" key="1">
    <citation type="journal article" date="2016" name="Genome Biol. Evol.">
        <title>Comparative 'omics' of the Fusarium fujikuroi species complex highlights differences in genetic potential and metabolite synthesis.</title>
        <authorList>
            <person name="Niehaus E.-M."/>
            <person name="Muensterkoetter M."/>
            <person name="Proctor R.H."/>
            <person name="Brown D.W."/>
            <person name="Sharon A."/>
            <person name="Idan Y."/>
            <person name="Oren-Young L."/>
            <person name="Sieber C.M."/>
            <person name="Novak O."/>
            <person name="Pencik A."/>
            <person name="Tarkowska D."/>
            <person name="Hromadova K."/>
            <person name="Freeman S."/>
            <person name="Maymon M."/>
            <person name="Elazar M."/>
            <person name="Youssef S.A."/>
            <person name="El-Shabrawy E.S.M."/>
            <person name="Shalaby A.B.A."/>
            <person name="Houterman P."/>
            <person name="Brock N.L."/>
            <person name="Burkhardt I."/>
            <person name="Tsavkelova E.A."/>
            <person name="Dickschat J.S."/>
            <person name="Galuszka P."/>
            <person name="Gueldener U."/>
            <person name="Tudzynski B."/>
        </authorList>
    </citation>
    <scope>NUCLEOTIDE SEQUENCE [LARGE SCALE GENOMIC DNA]</scope>
    <source>
        <strain evidence="3">MRC7560</strain>
    </source>
</reference>
<name>A0A1L7SEK0_FUSMA</name>
<keyword evidence="3" id="KW-1185">Reference proteome</keyword>
<evidence type="ECO:0000256" key="1">
    <source>
        <dbReference type="SAM" id="MobiDB-lite"/>
    </source>
</evidence>
<protein>
    <submittedName>
        <fullName evidence="2">Uncharacterized protein</fullName>
    </submittedName>
</protein>
<feature type="compositionally biased region" description="Low complexity" evidence="1">
    <location>
        <begin position="10"/>
        <end position="20"/>
    </location>
</feature>
<comment type="caution">
    <text evidence="2">The sequence shown here is derived from an EMBL/GenBank/DDBJ whole genome shotgun (WGS) entry which is preliminary data.</text>
</comment>
<evidence type="ECO:0000313" key="2">
    <source>
        <dbReference type="EMBL" id="CVK84959.1"/>
    </source>
</evidence>
<evidence type="ECO:0000313" key="3">
    <source>
        <dbReference type="Proteomes" id="UP000184255"/>
    </source>
</evidence>
<feature type="region of interest" description="Disordered" evidence="1">
    <location>
        <begin position="1"/>
        <end position="20"/>
    </location>
</feature>
<organism evidence="2 3">
    <name type="scientific">Fusarium mangiferae</name>
    <name type="common">Mango malformation disease fungus</name>
    <dbReference type="NCBI Taxonomy" id="192010"/>
    <lineage>
        <taxon>Eukaryota</taxon>
        <taxon>Fungi</taxon>
        <taxon>Dikarya</taxon>
        <taxon>Ascomycota</taxon>
        <taxon>Pezizomycotina</taxon>
        <taxon>Sordariomycetes</taxon>
        <taxon>Hypocreomycetidae</taxon>
        <taxon>Hypocreales</taxon>
        <taxon>Nectriaceae</taxon>
        <taxon>Fusarium</taxon>
        <taxon>Fusarium fujikuroi species complex</taxon>
    </lineage>
</organism>
<dbReference type="EMBL" id="FCQH01000001">
    <property type="protein sequence ID" value="CVK84959.1"/>
    <property type="molecule type" value="Genomic_DNA"/>
</dbReference>
<dbReference type="GeneID" id="65081154"/>
<sequence length="254" mass="28423">MSESTLSEVSTMASTDSASDSTESHVITGWKRVAWPILRTLPLEKSAASLPAPMQQISEDVLKIGHETAQKHHLFSSFEDMKDGIHFERRSWRPTLLIVAPWSSEKTPIWEAALEEMVTSLTELKKASSIRDGDIAVEIIAPELTQTIYYTGIDDPHLSATWDSVRPKVYECLESFQATRGHMSTIGLFRHGVLPALEANPNTVYVSVDYDSDETGWHEVIADIKKMLQGEEVWGDVKVHMEHSENWAGAALFD</sequence>
<dbReference type="RefSeq" id="XP_041677230.1">
    <property type="nucleotide sequence ID" value="XM_041823989.1"/>
</dbReference>
<proteinExistence type="predicted"/>
<gene>
    <name evidence="2" type="ORF">FMAN_01882</name>
</gene>
<dbReference type="AlphaFoldDB" id="A0A1L7SEK0"/>
<dbReference type="VEuPathDB" id="FungiDB:FMAN_01882"/>
<accession>A0A1L7SEK0</accession>
<dbReference type="Proteomes" id="UP000184255">
    <property type="component" value="Unassembled WGS sequence"/>
</dbReference>